<dbReference type="GO" id="GO:0004497">
    <property type="term" value="F:monooxygenase activity"/>
    <property type="evidence" value="ECO:0007669"/>
    <property type="project" value="TreeGrafter"/>
</dbReference>
<dbReference type="Proteomes" id="UP001144673">
    <property type="component" value="Chromosome 3"/>
</dbReference>
<evidence type="ECO:0000256" key="1">
    <source>
        <dbReference type="ARBA" id="ARBA00023002"/>
    </source>
</evidence>
<dbReference type="RefSeq" id="XP_056049942.1">
    <property type="nucleotide sequence ID" value="XM_056192847.1"/>
</dbReference>
<name>A0A9W8Q7T6_AKAMU</name>
<dbReference type="Pfam" id="PF13738">
    <property type="entry name" value="Pyr_redox_3"/>
    <property type="match status" value="1"/>
</dbReference>
<dbReference type="GO" id="GO:0050660">
    <property type="term" value="F:flavin adenine dinucleotide binding"/>
    <property type="evidence" value="ECO:0007669"/>
    <property type="project" value="TreeGrafter"/>
</dbReference>
<dbReference type="InterPro" id="IPR050982">
    <property type="entry name" value="Auxin_biosynth/cation_transpt"/>
</dbReference>
<keyword evidence="3" id="KW-1185">Reference proteome</keyword>
<dbReference type="SUPFAM" id="SSF51905">
    <property type="entry name" value="FAD/NAD(P)-binding domain"/>
    <property type="match status" value="1"/>
</dbReference>
<dbReference type="AlphaFoldDB" id="A0A9W8Q7T6"/>
<reference evidence="2" key="1">
    <citation type="journal article" date="2023" name="Access Microbiol">
        <title>De-novo genome assembly for Akanthomyces muscarius, a biocontrol agent of insect agricultural pests.</title>
        <authorList>
            <person name="Erdos Z."/>
            <person name="Studholme D.J."/>
            <person name="Raymond B."/>
            <person name="Sharma M."/>
        </authorList>
    </citation>
    <scope>NUCLEOTIDE SEQUENCE</scope>
    <source>
        <strain evidence="2">Ve6</strain>
    </source>
</reference>
<dbReference type="PANTHER" id="PTHR43539">
    <property type="entry name" value="FLAVIN-BINDING MONOOXYGENASE-LIKE PROTEIN (AFU_ORTHOLOGUE AFUA_4G09220)"/>
    <property type="match status" value="1"/>
</dbReference>
<accession>A0A9W8Q7T6</accession>
<sequence length="631" mass="69813">MATAIAPTVQTMPGTTNLPLATFPGAPATASLDALQTAQSFVDTVNAHLAKADTESLAALFLENGYWRDHLALTWEFRTVQSPGKIAPFLAEAASSQDGFRLQSVTLDTRTPSRTPVVAKIDAEGKADVVQFFITFDTKIGFGAGTVRLVADGNGWKIYTLGTILQGLKGFEEPVYGRRPAGVSHGQHPGRKNWRERREAEENYTDGSEPLVVIVGAGQAGLTAAVRLKMLGINALIIDRNQRVGDNWRNRYHQLVLHDPVWYDHMPYIPFPPNWPIFTPKDKLGGWFESYAQNMELNVWMTTQLTKTKWDEASKTWTVELHRKKPDGSSEVRTFHPKHIIQATGHSGKRSMPEIEGIENFKGHILCHSSEFPGARKDEGKGKRAIVVGCCNSGHDISHDFYENGYDVTIVQRSSTHVVSSKAITEIALKGIFSETSPPVDDADLLLHSMPNAVLKAVQSQVGVLQRAHDAPILEGLTKAGFKLDDGPDGSGLFFKYFQRGGGYYIDVGASQLIADGKIRIKQGQEIVEVLERGLRFADGSELEADEIVFATGYQNMKSQAREMYGEELGNRVKDVWGLNEEGEWRTIWQDSGHPGFWFHGGNMALCRYYSRLLALQIKGIEAGLYKPGEK</sequence>
<evidence type="ECO:0000313" key="3">
    <source>
        <dbReference type="Proteomes" id="UP001144673"/>
    </source>
</evidence>
<evidence type="ECO:0000313" key="2">
    <source>
        <dbReference type="EMBL" id="KAJ4147001.1"/>
    </source>
</evidence>
<proteinExistence type="predicted"/>
<comment type="caution">
    <text evidence="2">The sequence shown here is derived from an EMBL/GenBank/DDBJ whole genome shotgun (WGS) entry which is preliminary data.</text>
</comment>
<keyword evidence="1" id="KW-0560">Oxidoreductase</keyword>
<dbReference type="KEGG" id="amus:LMH87_001554"/>
<protein>
    <recommendedName>
        <fullName evidence="4">Flavin-containing monooxygenase</fullName>
    </recommendedName>
</protein>
<dbReference type="GeneID" id="80888713"/>
<organism evidence="2 3">
    <name type="scientific">Akanthomyces muscarius</name>
    <name type="common">Entomopathogenic fungus</name>
    <name type="synonym">Lecanicillium muscarium</name>
    <dbReference type="NCBI Taxonomy" id="2231603"/>
    <lineage>
        <taxon>Eukaryota</taxon>
        <taxon>Fungi</taxon>
        <taxon>Dikarya</taxon>
        <taxon>Ascomycota</taxon>
        <taxon>Pezizomycotina</taxon>
        <taxon>Sordariomycetes</taxon>
        <taxon>Hypocreomycetidae</taxon>
        <taxon>Hypocreales</taxon>
        <taxon>Cordycipitaceae</taxon>
        <taxon>Akanthomyces</taxon>
    </lineage>
</organism>
<dbReference type="PANTHER" id="PTHR43539:SF68">
    <property type="entry name" value="FLAVIN-BINDING MONOOXYGENASE-LIKE PROTEIN (AFU_ORTHOLOGUE AFUA_4G09220)"/>
    <property type="match status" value="1"/>
</dbReference>
<dbReference type="EMBL" id="JAJHUN010000010">
    <property type="protein sequence ID" value="KAJ4147001.1"/>
    <property type="molecule type" value="Genomic_DNA"/>
</dbReference>
<dbReference type="InterPro" id="IPR036188">
    <property type="entry name" value="FAD/NAD-bd_sf"/>
</dbReference>
<dbReference type="Gene3D" id="3.50.50.60">
    <property type="entry name" value="FAD/NAD(P)-binding domain"/>
    <property type="match status" value="1"/>
</dbReference>
<evidence type="ECO:0008006" key="4">
    <source>
        <dbReference type="Google" id="ProtNLM"/>
    </source>
</evidence>
<gene>
    <name evidence="2" type="ORF">LMH87_001554</name>
</gene>